<dbReference type="Pfam" id="PF13715">
    <property type="entry name" value="CarbopepD_reg_2"/>
    <property type="match status" value="1"/>
</dbReference>
<feature type="domain" description="TonB-dependent receptor plug" evidence="11">
    <location>
        <begin position="227"/>
        <end position="334"/>
    </location>
</feature>
<dbReference type="RefSeq" id="WP_103926783.1">
    <property type="nucleotide sequence ID" value="NZ_FNVR01000054.1"/>
</dbReference>
<keyword evidence="13" id="KW-1185">Reference proteome</keyword>
<dbReference type="Pfam" id="PF07715">
    <property type="entry name" value="Plug"/>
    <property type="match status" value="1"/>
</dbReference>
<evidence type="ECO:0000256" key="5">
    <source>
        <dbReference type="ARBA" id="ARBA00023077"/>
    </source>
</evidence>
<dbReference type="InterPro" id="IPR037066">
    <property type="entry name" value="Plug_dom_sf"/>
</dbReference>
<keyword evidence="4 8" id="KW-0812">Transmembrane</keyword>
<dbReference type="NCBIfam" id="TIGR04056">
    <property type="entry name" value="OMP_RagA_SusC"/>
    <property type="match status" value="1"/>
</dbReference>
<dbReference type="InterPro" id="IPR039426">
    <property type="entry name" value="TonB-dep_rcpt-like"/>
</dbReference>
<keyword evidence="2 8" id="KW-0813">Transport</keyword>
<sequence>MEYNLRRQLIMLSKRLIYAFVFQLVLCTVIFANTGIAQRKTIEEVKVSLNLKEKSLTQFFKQVESKTDFKFTYTDNLVDLSQAITVVENNKSLYDILVMVSMQTQLNFVQVNENIHVKAKKENSEDKPVEVVQKADINVKGVVKDATGQPLPGVTVLVKGTTTGTVTELDGSYTLTAPEGAVLVFSFVGYEVQEITIGNQSIIDVTLQEDETSLEEVVVIGYGTQKKSDLTGAIASVSGAETENQAVASVAQALQGKVAGLNIRQTSGSPGAGAEIRIRGMGSFGANSSPLVVVDGVITNRGLMDMDPSNIESVTVLKDATSAAIYGSRGANGVVLITTKRGKAGREKISFQSFYSFDQVINKIETVDADTYEEMVNDFYGNQGLQVPYPTVGTLGVNTNWQDEVFRTGGKQNYSFSMSGGTEKNLHAITLSYYKGEGIVVNSEYSRVNFRVNNDIKPIDGLKIGSSFGFSYGMSRQGDPNGATSLALIYAPNVRPFNEDGSYGIADRAGQPTTMTQPLVAAYEPVNDDNRIGLIGNLYAEYEIVSGLMFKTSVGAEYINLDSKNFNPSYNFGLGNINGIATLNRNISATQNVMIDNIFSYNKSIGNSHKFDLLAGYTFQKERFEFVRAFRNTFSRNDSDLQVLDAATANDIARGNYTEWALQSYLGRVNYSFKDKYLLSSSIRIDQSSRFAKGNRTGVFPSLSAGWVLSNEEFLNNNLGQISYLKLRTGFGVLGNQDVGIYPYQSVINPTLAYSMGMSENVLPGAAPTEFANQNISWEKTKTIGAGLEVNLFQDQLGFVLDYYDRITTDVLVRVPLPFISGLATFPYQNVGSVRNNGIEFTVDYRKTGVNSDYLSYNIGFNITVNKNEVTKLDSGLDIIQAGGGQGGVETRTTQGYGINSFFGHIHDGIFQSPEEISNSPFQPNAAPGDIKFKDLNDDGVINAQDRTYIGSFLPKQIIGFNSGMKYKNFDLSVSVTGDFGRDQNIFARGFAAARAAEATNIMWADRWTGPGTSNYVPRIIGGDPNGNSRSSDFWIRSQNYVRVQNIQLGYNFSTEFIKKVGLEKMRIYVAGQNLFTITDFPGFDPETSATAYPIPRSVFAGLNLGF</sequence>
<comment type="similarity">
    <text evidence="8 9">Belongs to the TonB-dependent receptor family.</text>
</comment>
<evidence type="ECO:0000256" key="6">
    <source>
        <dbReference type="ARBA" id="ARBA00023136"/>
    </source>
</evidence>
<dbReference type="InterPro" id="IPR012910">
    <property type="entry name" value="Plug_dom"/>
</dbReference>
<dbReference type="SUPFAM" id="SSF49464">
    <property type="entry name" value="Carboxypeptidase regulatory domain-like"/>
    <property type="match status" value="1"/>
</dbReference>
<comment type="subcellular location">
    <subcellularLocation>
        <location evidence="1 8">Cell outer membrane</location>
        <topology evidence="1 8">Multi-pass membrane protein</topology>
    </subcellularLocation>
</comment>
<dbReference type="InterPro" id="IPR036942">
    <property type="entry name" value="Beta-barrel_TonB_sf"/>
</dbReference>
<proteinExistence type="inferred from homology"/>
<keyword evidence="5 9" id="KW-0798">TonB box</keyword>
<keyword evidence="3 8" id="KW-1134">Transmembrane beta strand</keyword>
<dbReference type="Gene3D" id="2.60.40.1120">
    <property type="entry name" value="Carboxypeptidase-like, regulatory domain"/>
    <property type="match status" value="1"/>
</dbReference>
<protein>
    <submittedName>
        <fullName evidence="12">TonB-linked outer membrane protein, SusC/RagA family</fullName>
    </submittedName>
</protein>
<evidence type="ECO:0000313" key="12">
    <source>
        <dbReference type="EMBL" id="SEG50493.1"/>
    </source>
</evidence>
<dbReference type="GO" id="GO:0009279">
    <property type="term" value="C:cell outer membrane"/>
    <property type="evidence" value="ECO:0007669"/>
    <property type="project" value="UniProtKB-SubCell"/>
</dbReference>
<feature type="domain" description="TonB-dependent receptor-like beta-barrel" evidence="10">
    <location>
        <begin position="537"/>
        <end position="1075"/>
    </location>
</feature>
<evidence type="ECO:0000259" key="11">
    <source>
        <dbReference type="Pfam" id="PF07715"/>
    </source>
</evidence>
<name>A0A1H6AP43_9BACT</name>
<keyword evidence="6 8" id="KW-0472">Membrane</keyword>
<organism evidence="12 13">
    <name type="scientific">Algoriphagus boritolerans DSM 17298 = JCM 18970</name>
    <dbReference type="NCBI Taxonomy" id="1120964"/>
    <lineage>
        <taxon>Bacteria</taxon>
        <taxon>Pseudomonadati</taxon>
        <taxon>Bacteroidota</taxon>
        <taxon>Cytophagia</taxon>
        <taxon>Cytophagales</taxon>
        <taxon>Cyclobacteriaceae</taxon>
        <taxon>Algoriphagus</taxon>
    </lineage>
</organism>
<evidence type="ECO:0000256" key="8">
    <source>
        <dbReference type="PROSITE-ProRule" id="PRU01360"/>
    </source>
</evidence>
<dbReference type="Gene3D" id="2.40.170.20">
    <property type="entry name" value="TonB-dependent receptor, beta-barrel domain"/>
    <property type="match status" value="1"/>
</dbReference>
<dbReference type="InterPro" id="IPR000531">
    <property type="entry name" value="Beta-barrel_TonB"/>
</dbReference>
<evidence type="ECO:0000256" key="9">
    <source>
        <dbReference type="RuleBase" id="RU003357"/>
    </source>
</evidence>
<dbReference type="InterPro" id="IPR023997">
    <property type="entry name" value="TonB-dep_OMP_SusC/RagA_CS"/>
</dbReference>
<dbReference type="FunFam" id="2.60.40.1120:FF:000003">
    <property type="entry name" value="Outer membrane protein Omp121"/>
    <property type="match status" value="1"/>
</dbReference>
<dbReference type="EMBL" id="FNVR01000054">
    <property type="protein sequence ID" value="SEG50493.1"/>
    <property type="molecule type" value="Genomic_DNA"/>
</dbReference>
<dbReference type="STRING" id="1120964.GCA_001313265_07774"/>
<dbReference type="NCBIfam" id="TIGR04057">
    <property type="entry name" value="SusC_RagA_signa"/>
    <property type="match status" value="1"/>
</dbReference>
<dbReference type="Pfam" id="PF00593">
    <property type="entry name" value="TonB_dep_Rec_b-barrel"/>
    <property type="match status" value="1"/>
</dbReference>
<evidence type="ECO:0000256" key="7">
    <source>
        <dbReference type="ARBA" id="ARBA00023237"/>
    </source>
</evidence>
<dbReference type="SUPFAM" id="SSF56935">
    <property type="entry name" value="Porins"/>
    <property type="match status" value="1"/>
</dbReference>
<dbReference type="InterPro" id="IPR008969">
    <property type="entry name" value="CarboxyPept-like_regulatory"/>
</dbReference>
<evidence type="ECO:0000256" key="1">
    <source>
        <dbReference type="ARBA" id="ARBA00004571"/>
    </source>
</evidence>
<dbReference type="OrthoDB" id="9768177at2"/>
<dbReference type="Gene3D" id="2.170.130.10">
    <property type="entry name" value="TonB-dependent receptor, plug domain"/>
    <property type="match status" value="1"/>
</dbReference>
<dbReference type="FunFam" id="2.170.130.10:FF:000008">
    <property type="entry name" value="SusC/RagA family TonB-linked outer membrane protein"/>
    <property type="match status" value="1"/>
</dbReference>
<evidence type="ECO:0000313" key="13">
    <source>
        <dbReference type="Proteomes" id="UP000236736"/>
    </source>
</evidence>
<dbReference type="InterPro" id="IPR023996">
    <property type="entry name" value="TonB-dep_OMP_SusC/RagA"/>
</dbReference>
<dbReference type="PROSITE" id="PS52016">
    <property type="entry name" value="TONB_DEPENDENT_REC_3"/>
    <property type="match status" value="1"/>
</dbReference>
<gene>
    <name evidence="12" type="ORF">SAMN03080598_04247</name>
</gene>
<evidence type="ECO:0000259" key="10">
    <source>
        <dbReference type="Pfam" id="PF00593"/>
    </source>
</evidence>
<dbReference type="Proteomes" id="UP000236736">
    <property type="component" value="Unassembled WGS sequence"/>
</dbReference>
<evidence type="ECO:0000256" key="3">
    <source>
        <dbReference type="ARBA" id="ARBA00022452"/>
    </source>
</evidence>
<dbReference type="AlphaFoldDB" id="A0A1H6AP43"/>
<accession>A0A1H6AP43</accession>
<reference evidence="13" key="1">
    <citation type="submission" date="2016-10" db="EMBL/GenBank/DDBJ databases">
        <authorList>
            <person name="Varghese N."/>
            <person name="Submissions S."/>
        </authorList>
    </citation>
    <scope>NUCLEOTIDE SEQUENCE [LARGE SCALE GENOMIC DNA]</scope>
    <source>
        <strain evidence="13">DSM 17298</strain>
    </source>
</reference>
<evidence type="ECO:0000256" key="2">
    <source>
        <dbReference type="ARBA" id="ARBA00022448"/>
    </source>
</evidence>
<keyword evidence="7 8" id="KW-0998">Cell outer membrane</keyword>
<evidence type="ECO:0000256" key="4">
    <source>
        <dbReference type="ARBA" id="ARBA00022692"/>
    </source>
</evidence>